<dbReference type="GO" id="GO:0016887">
    <property type="term" value="F:ATP hydrolysis activity"/>
    <property type="evidence" value="ECO:0007669"/>
    <property type="project" value="InterPro"/>
</dbReference>
<dbReference type="InterPro" id="IPR003593">
    <property type="entry name" value="AAA+_ATPase"/>
</dbReference>
<dbReference type="Proteomes" id="UP000192674">
    <property type="component" value="Unassembled WGS sequence"/>
</dbReference>
<evidence type="ECO:0000256" key="1">
    <source>
        <dbReference type="SAM" id="MobiDB-lite"/>
    </source>
</evidence>
<reference evidence="3 4" key="1">
    <citation type="submission" date="2017-04" db="EMBL/GenBank/DDBJ databases">
        <authorList>
            <person name="Afonso C.L."/>
            <person name="Miller P.J."/>
            <person name="Scott M.A."/>
            <person name="Spackman E."/>
            <person name="Goraichik I."/>
            <person name="Dimitrov K.M."/>
            <person name="Suarez D.L."/>
            <person name="Swayne D.E."/>
        </authorList>
    </citation>
    <scope>NUCLEOTIDE SEQUENCE [LARGE SCALE GENOMIC DNA]</scope>
    <source>
        <strain evidence="3 4">DSM 43828</strain>
    </source>
</reference>
<name>A0A1Y5YAN4_KIBAR</name>
<dbReference type="SUPFAM" id="SSF52540">
    <property type="entry name" value="P-loop containing nucleoside triphosphate hydrolases"/>
    <property type="match status" value="1"/>
</dbReference>
<gene>
    <name evidence="3" type="ORF">SAMN05661093_10772</name>
</gene>
<proteinExistence type="predicted"/>
<dbReference type="InterPro" id="IPR027417">
    <property type="entry name" value="P-loop_NTPase"/>
</dbReference>
<evidence type="ECO:0000313" key="3">
    <source>
        <dbReference type="EMBL" id="SMD27175.1"/>
    </source>
</evidence>
<organism evidence="3 4">
    <name type="scientific">Kibdelosporangium aridum</name>
    <dbReference type="NCBI Taxonomy" id="2030"/>
    <lineage>
        <taxon>Bacteria</taxon>
        <taxon>Bacillati</taxon>
        <taxon>Actinomycetota</taxon>
        <taxon>Actinomycetes</taxon>
        <taxon>Pseudonocardiales</taxon>
        <taxon>Pseudonocardiaceae</taxon>
        <taxon>Kibdelosporangium</taxon>
    </lineage>
</organism>
<dbReference type="GO" id="GO:0005524">
    <property type="term" value="F:ATP binding"/>
    <property type="evidence" value="ECO:0007669"/>
    <property type="project" value="InterPro"/>
</dbReference>
<dbReference type="CDD" id="cd00009">
    <property type="entry name" value="AAA"/>
    <property type="match status" value="1"/>
</dbReference>
<dbReference type="Gene3D" id="3.40.50.300">
    <property type="entry name" value="P-loop containing nucleotide triphosphate hydrolases"/>
    <property type="match status" value="1"/>
</dbReference>
<dbReference type="InterPro" id="IPR011704">
    <property type="entry name" value="ATPase_dyneun-rel_AAA"/>
</dbReference>
<protein>
    <submittedName>
        <fullName evidence="3">ATPase family associated with various cellular activities (AAA)</fullName>
    </submittedName>
</protein>
<feature type="region of interest" description="Disordered" evidence="1">
    <location>
        <begin position="54"/>
        <end position="73"/>
    </location>
</feature>
<dbReference type="Pfam" id="PF07728">
    <property type="entry name" value="AAA_5"/>
    <property type="match status" value="1"/>
</dbReference>
<dbReference type="EMBL" id="FWXV01000021">
    <property type="protein sequence ID" value="SMD27175.1"/>
    <property type="molecule type" value="Genomic_DNA"/>
</dbReference>
<feature type="compositionally biased region" description="Acidic residues" evidence="1">
    <location>
        <begin position="58"/>
        <end position="67"/>
    </location>
</feature>
<dbReference type="OrthoDB" id="9783370at2"/>
<dbReference type="RefSeq" id="WP_084434766.1">
    <property type="nucleotide sequence ID" value="NZ_FWXV01000021.1"/>
</dbReference>
<dbReference type="AlphaFoldDB" id="A0A1Y5YAN4"/>
<evidence type="ECO:0000313" key="4">
    <source>
        <dbReference type="Proteomes" id="UP000192674"/>
    </source>
</evidence>
<evidence type="ECO:0000259" key="2">
    <source>
        <dbReference type="SMART" id="SM00382"/>
    </source>
</evidence>
<dbReference type="SMART" id="SM00382">
    <property type="entry name" value="AAA"/>
    <property type="match status" value="1"/>
</dbReference>
<sequence length="367" mass="40388">MTASERPDKRVADGAARSSAMPDWWIYKGSGRPLRDGLRLEDLLPDPPEWRRFGGEPFADDDIPPDDGESRRRLGARPVMPETVIDHDEVAMVNAALYLRRPLLVKGPPGAGKSTLAHLVATELKLGRVICWHITSTSTLKAGLYSFDTIGRAAAVAARQTAARLHSTEMPETDENIGDYVHLGPLGTAFLPSRRPRVLLIDEIDKSELDLPNDLLGIFESGSYTVPELERVAAATPDVSVFVDDPKRRVTISGGRVECHAFPFIVMTSNGERDFPPAFMRRCLQIEIKPPSVEKLAAMVAAHLKNEADAPWSELIQDFAARSGPAGEIPADRLLDALFLSTSGAYRPDAASWPRLRDALWRELRSV</sequence>
<accession>A0A1Y5YAN4</accession>
<keyword evidence="4" id="KW-1185">Reference proteome</keyword>
<feature type="domain" description="AAA+ ATPase" evidence="2">
    <location>
        <begin position="99"/>
        <end position="292"/>
    </location>
</feature>